<comment type="similarity">
    <text evidence="1">Belongs to the RecJ family.</text>
</comment>
<dbReference type="InterPro" id="IPR051673">
    <property type="entry name" value="SSDNA_exonuclease_RecJ"/>
</dbReference>
<evidence type="ECO:0000256" key="2">
    <source>
        <dbReference type="ARBA" id="ARBA00019841"/>
    </source>
</evidence>
<keyword evidence="4" id="KW-0378">Hydrolase</keyword>
<dbReference type="InterPro" id="IPR001667">
    <property type="entry name" value="DDH_dom"/>
</dbReference>
<dbReference type="NCBIfam" id="TIGR00644">
    <property type="entry name" value="recJ"/>
    <property type="match status" value="1"/>
</dbReference>
<dbReference type="InterPro" id="IPR041122">
    <property type="entry name" value="RecJ_OB"/>
</dbReference>
<dbReference type="EMBL" id="JBIPKE010000014">
    <property type="protein sequence ID" value="MFH6983284.1"/>
    <property type="molecule type" value="Genomic_DNA"/>
</dbReference>
<name>A0ABW7NA03_9BACT</name>
<proteinExistence type="inferred from homology"/>
<evidence type="ECO:0000313" key="10">
    <source>
        <dbReference type="Proteomes" id="UP001610063"/>
    </source>
</evidence>
<dbReference type="InterPro" id="IPR038763">
    <property type="entry name" value="DHH_sf"/>
</dbReference>
<dbReference type="Proteomes" id="UP001610063">
    <property type="component" value="Unassembled WGS sequence"/>
</dbReference>
<gene>
    <name evidence="9" type="primary">recJ</name>
    <name evidence="9" type="ORF">ACHKAR_07540</name>
</gene>
<dbReference type="Gene3D" id="3.90.1640.30">
    <property type="match status" value="1"/>
</dbReference>
<feature type="domain" description="DHHA1" evidence="7">
    <location>
        <begin position="352"/>
        <end position="443"/>
    </location>
</feature>
<dbReference type="Pfam" id="PF02272">
    <property type="entry name" value="DHHA1"/>
    <property type="match status" value="1"/>
</dbReference>
<feature type="domain" description="DDH" evidence="6">
    <location>
        <begin position="80"/>
        <end position="229"/>
    </location>
</feature>
<keyword evidence="10" id="KW-1185">Reference proteome</keyword>
<dbReference type="GO" id="GO:0004527">
    <property type="term" value="F:exonuclease activity"/>
    <property type="evidence" value="ECO:0007669"/>
    <property type="project" value="UniProtKB-KW"/>
</dbReference>
<reference evidence="9 10" key="1">
    <citation type="journal article" date="2013" name="Int. J. Syst. Evol. Microbiol.">
        <title>Marinoscillum luteum sp. nov., isolated from marine sediment.</title>
        <authorList>
            <person name="Cha I.T."/>
            <person name="Park S.J."/>
            <person name="Kim S.J."/>
            <person name="Kim J.G."/>
            <person name="Jung M.Y."/>
            <person name="Shin K.S."/>
            <person name="Kwon K.K."/>
            <person name="Yang S.H."/>
            <person name="Seo Y.S."/>
            <person name="Rhee S.K."/>
        </authorList>
    </citation>
    <scope>NUCLEOTIDE SEQUENCE [LARGE SCALE GENOMIC DNA]</scope>
    <source>
        <strain evidence="9 10">KCTC 23939</strain>
    </source>
</reference>
<evidence type="ECO:0000259" key="6">
    <source>
        <dbReference type="Pfam" id="PF01368"/>
    </source>
</evidence>
<protein>
    <recommendedName>
        <fullName evidence="2">Single-stranded-DNA-specific exonuclease RecJ</fullName>
    </recommendedName>
</protein>
<dbReference type="InterPro" id="IPR003156">
    <property type="entry name" value="DHHA1_dom"/>
</dbReference>
<evidence type="ECO:0000256" key="4">
    <source>
        <dbReference type="ARBA" id="ARBA00022801"/>
    </source>
</evidence>
<dbReference type="SUPFAM" id="SSF64182">
    <property type="entry name" value="DHH phosphoesterases"/>
    <property type="match status" value="1"/>
</dbReference>
<keyword evidence="3" id="KW-0540">Nuclease</keyword>
<evidence type="ECO:0000256" key="1">
    <source>
        <dbReference type="ARBA" id="ARBA00005915"/>
    </source>
</evidence>
<evidence type="ECO:0000256" key="3">
    <source>
        <dbReference type="ARBA" id="ARBA00022722"/>
    </source>
</evidence>
<organism evidence="9 10">
    <name type="scientific">Marinoscillum luteum</name>
    <dbReference type="NCBI Taxonomy" id="861051"/>
    <lineage>
        <taxon>Bacteria</taxon>
        <taxon>Pseudomonadati</taxon>
        <taxon>Bacteroidota</taxon>
        <taxon>Cytophagia</taxon>
        <taxon>Cytophagales</taxon>
        <taxon>Reichenbachiellaceae</taxon>
        <taxon>Marinoscillum</taxon>
    </lineage>
</organism>
<feature type="domain" description="RecJ OB" evidence="8">
    <location>
        <begin position="456"/>
        <end position="563"/>
    </location>
</feature>
<dbReference type="RefSeq" id="WP_159585310.1">
    <property type="nucleotide sequence ID" value="NZ_JBIPKE010000014.1"/>
</dbReference>
<evidence type="ECO:0000259" key="8">
    <source>
        <dbReference type="Pfam" id="PF17768"/>
    </source>
</evidence>
<evidence type="ECO:0000313" key="9">
    <source>
        <dbReference type="EMBL" id="MFH6983284.1"/>
    </source>
</evidence>
<comment type="caution">
    <text evidence="9">The sequence shown here is derived from an EMBL/GenBank/DDBJ whole genome shotgun (WGS) entry which is preliminary data.</text>
</comment>
<dbReference type="Pfam" id="PF17768">
    <property type="entry name" value="RecJ_OB"/>
    <property type="match status" value="1"/>
</dbReference>
<evidence type="ECO:0000259" key="7">
    <source>
        <dbReference type="Pfam" id="PF02272"/>
    </source>
</evidence>
<accession>A0ABW7NA03</accession>
<dbReference type="PANTHER" id="PTHR30255:SF2">
    <property type="entry name" value="SINGLE-STRANDED-DNA-SPECIFIC EXONUCLEASE RECJ"/>
    <property type="match status" value="1"/>
</dbReference>
<evidence type="ECO:0000256" key="5">
    <source>
        <dbReference type="ARBA" id="ARBA00022839"/>
    </source>
</evidence>
<dbReference type="PANTHER" id="PTHR30255">
    <property type="entry name" value="SINGLE-STRANDED-DNA-SPECIFIC EXONUCLEASE RECJ"/>
    <property type="match status" value="1"/>
</dbReference>
<dbReference type="Gene3D" id="3.10.310.30">
    <property type="match status" value="1"/>
</dbReference>
<dbReference type="Pfam" id="PF01368">
    <property type="entry name" value="DHH"/>
    <property type="match status" value="1"/>
</dbReference>
<dbReference type="InterPro" id="IPR004610">
    <property type="entry name" value="RecJ"/>
</dbReference>
<keyword evidence="5 9" id="KW-0269">Exonuclease</keyword>
<sequence length="567" mass="63979">MEKRWELRDIPNTDYLESLSKELNINKDLTALLLQRGITEFEQSKSFFRPSLSHLHDPFLMKDMDKAVNRLCEAIFSNTKILIYGDYDVDGTTSVSLMYGFLKSFSDHLEYYIPDRYTEGYGISTKGIEYAHDNGFQLIISLDCGIRAVDKAALANSYDIDLIICDHHIPGEQLPEAHAILDPKQPECPYPFKELSGCGVGFKLLQGFCMQNSIPLEQLYQHLDLVAVSIASDIVPIVGENRVLAFYGLKKLNHSPCPGLKALMEVSGLKNEIDISSIVFYLGPRINATGRLTHAHDSVRLLTAENDSETEAFASVLNAKNAQRKDFDKTITEEALSMVEEDESLKLAKSTVLFKNDWHKGVIGIVASRCIEKYYRPTIILTESKNKATGSARSIEGFDIHEAISSCSDLLEQFGGHTHAAGLTLPLENVAAFRQKFEKIVSETINLEILQPKLEIDLEVDLSFVNYKNYMIIKQMSPFGPQNLKPVFVTKNVKLKFPPKIIKDEHLKASFYQEGNHLAYEAIGFGLAEKSEDLLNHEVFQVVYQIEENTYRGNKSLQLNIKDIKFD</sequence>